<dbReference type="EMBL" id="RRYP01010649">
    <property type="protein sequence ID" value="TNV78252.1"/>
    <property type="molecule type" value="Genomic_DNA"/>
</dbReference>
<evidence type="ECO:0000256" key="1">
    <source>
        <dbReference type="ARBA" id="ARBA00022737"/>
    </source>
</evidence>
<dbReference type="PROSITE" id="PS50297">
    <property type="entry name" value="ANK_REP_REGION"/>
    <property type="match status" value="2"/>
</dbReference>
<dbReference type="InterPro" id="IPR002110">
    <property type="entry name" value="Ankyrin_rpt"/>
</dbReference>
<protein>
    <recommendedName>
        <fullName evidence="6">Ankyrin repeat domain-containing protein</fullName>
    </recommendedName>
</protein>
<evidence type="ECO:0000313" key="5">
    <source>
        <dbReference type="Proteomes" id="UP000785679"/>
    </source>
</evidence>
<feature type="repeat" description="ANK" evidence="3">
    <location>
        <begin position="97"/>
        <end position="129"/>
    </location>
</feature>
<evidence type="ECO:0000256" key="2">
    <source>
        <dbReference type="ARBA" id="ARBA00023043"/>
    </source>
</evidence>
<accession>A0A8J8NMY2</accession>
<dbReference type="PROSITE" id="PS50088">
    <property type="entry name" value="ANK_REPEAT"/>
    <property type="match status" value="2"/>
</dbReference>
<dbReference type="PANTHER" id="PTHR24171">
    <property type="entry name" value="ANKYRIN REPEAT DOMAIN-CONTAINING PROTEIN 39-RELATED"/>
    <property type="match status" value="1"/>
</dbReference>
<dbReference type="SUPFAM" id="SSF48403">
    <property type="entry name" value="Ankyrin repeat"/>
    <property type="match status" value="1"/>
</dbReference>
<dbReference type="InterPro" id="IPR036770">
    <property type="entry name" value="Ankyrin_rpt-contain_sf"/>
</dbReference>
<dbReference type="SMART" id="SM00248">
    <property type="entry name" value="ANK"/>
    <property type="match status" value="3"/>
</dbReference>
<keyword evidence="2 3" id="KW-0040">ANK repeat</keyword>
<name>A0A8J8NMY2_HALGN</name>
<gene>
    <name evidence="4" type="ORF">FGO68_gene15983</name>
</gene>
<proteinExistence type="predicted"/>
<evidence type="ECO:0000313" key="4">
    <source>
        <dbReference type="EMBL" id="TNV78252.1"/>
    </source>
</evidence>
<keyword evidence="5" id="KW-1185">Reference proteome</keyword>
<dbReference type="Proteomes" id="UP000785679">
    <property type="component" value="Unassembled WGS sequence"/>
</dbReference>
<evidence type="ECO:0000256" key="3">
    <source>
        <dbReference type="PROSITE-ProRule" id="PRU00023"/>
    </source>
</evidence>
<evidence type="ECO:0008006" key="6">
    <source>
        <dbReference type="Google" id="ProtNLM"/>
    </source>
</evidence>
<dbReference type="AlphaFoldDB" id="A0A8J8NMY2"/>
<sequence>MLSTNQKNCFVLVVLIASIIFNDSLHQYLAGSLFGMIVSYLFFQVRQFGLKQAFYSKNDPRTINQIVTMAADGRLTELQKVYEVMPKDQFLSIKQQGGQTLLIFATHFAHLDVMQWLISIGADVNELSNQKESPLLRACHFNRYEAAKLLIQHKANLNQVSQDGTTPLARATLRNKPELVKLLLENGALIDKGTLIELRKPGELLDGIRNIVTEELVWRRKREMLKWHKQNSGTAGNGYPEAARRINKNVLNKVLAEYI</sequence>
<reference evidence="4" key="1">
    <citation type="submission" date="2019-06" db="EMBL/GenBank/DDBJ databases">
        <authorList>
            <person name="Zheng W."/>
        </authorList>
    </citation>
    <scope>NUCLEOTIDE SEQUENCE</scope>
    <source>
        <strain evidence="4">QDHG01</strain>
    </source>
</reference>
<keyword evidence="1" id="KW-0677">Repeat</keyword>
<dbReference type="Pfam" id="PF12796">
    <property type="entry name" value="Ank_2"/>
    <property type="match status" value="1"/>
</dbReference>
<organism evidence="4 5">
    <name type="scientific">Halteria grandinella</name>
    <dbReference type="NCBI Taxonomy" id="5974"/>
    <lineage>
        <taxon>Eukaryota</taxon>
        <taxon>Sar</taxon>
        <taxon>Alveolata</taxon>
        <taxon>Ciliophora</taxon>
        <taxon>Intramacronucleata</taxon>
        <taxon>Spirotrichea</taxon>
        <taxon>Stichotrichia</taxon>
        <taxon>Sporadotrichida</taxon>
        <taxon>Halteriidae</taxon>
        <taxon>Halteria</taxon>
    </lineage>
</organism>
<comment type="caution">
    <text evidence="4">The sequence shown here is derived from an EMBL/GenBank/DDBJ whole genome shotgun (WGS) entry which is preliminary data.</text>
</comment>
<dbReference type="OrthoDB" id="292153at2759"/>
<feature type="repeat" description="ANK" evidence="3">
    <location>
        <begin position="163"/>
        <end position="195"/>
    </location>
</feature>
<dbReference type="Gene3D" id="1.25.40.20">
    <property type="entry name" value="Ankyrin repeat-containing domain"/>
    <property type="match status" value="1"/>
</dbReference>